<feature type="domain" description="Helix-turn-helix" evidence="1">
    <location>
        <begin position="78"/>
        <end position="123"/>
    </location>
</feature>
<dbReference type="HOGENOM" id="CLU_106726_1_0_11"/>
<dbReference type="Proteomes" id="UP000033566">
    <property type="component" value="Chromosome"/>
</dbReference>
<dbReference type="NCBIfam" id="TIGR01764">
    <property type="entry name" value="excise"/>
    <property type="match status" value="1"/>
</dbReference>
<keyword evidence="2" id="KW-0238">DNA-binding</keyword>
<organism evidence="2 3">
    <name type="scientific">Corynebacterium camporealensis</name>
    <dbReference type="NCBI Taxonomy" id="161896"/>
    <lineage>
        <taxon>Bacteria</taxon>
        <taxon>Bacillati</taxon>
        <taxon>Actinomycetota</taxon>
        <taxon>Actinomycetes</taxon>
        <taxon>Mycobacteriales</taxon>
        <taxon>Corynebacteriaceae</taxon>
        <taxon>Corynebacterium</taxon>
    </lineage>
</organism>
<evidence type="ECO:0000313" key="3">
    <source>
        <dbReference type="Proteomes" id="UP000033566"/>
    </source>
</evidence>
<dbReference type="SUPFAM" id="SSF46955">
    <property type="entry name" value="Putative DNA-binding domain"/>
    <property type="match status" value="1"/>
</dbReference>
<sequence length="148" mass="16494">MTQTQKNQPTADHTAQEALERLDAALAAKPKQDKVPVTVEERLEAILIPRTVATNLRKLLANAAKGVDVDIIPAQGEMTTQQAADILNVSRPYVVKLIDEGVLPAHKVGTHRRIATEDLYEYKRVQDIKVRAALDELTRLDEEMGLYE</sequence>
<dbReference type="EMBL" id="CP011311">
    <property type="protein sequence ID" value="AKE38097.1"/>
    <property type="molecule type" value="Genomic_DNA"/>
</dbReference>
<proteinExistence type="predicted"/>
<dbReference type="InterPro" id="IPR041657">
    <property type="entry name" value="HTH_17"/>
</dbReference>
<dbReference type="InterPro" id="IPR009061">
    <property type="entry name" value="DNA-bd_dom_put_sf"/>
</dbReference>
<reference evidence="2 3" key="1">
    <citation type="journal article" date="2015" name="Genome Announc.">
        <title>Complete Genome Sequence of Corynebacterium camporealensis DSM 44610, Isolated from the Milk of a Manchega Sheep with Subclinical Mastitis.</title>
        <authorList>
            <person name="Ruckert C."/>
            <person name="Albersmeier A."/>
            <person name="Winkler A."/>
            <person name="Tauch A."/>
        </authorList>
    </citation>
    <scope>NUCLEOTIDE SEQUENCE [LARGE SCALE GENOMIC DNA]</scope>
    <source>
        <strain evidence="2 3">DSM 44610</strain>
    </source>
</reference>
<name>A0A0F6QU93_9CORY</name>
<dbReference type="Pfam" id="PF12728">
    <property type="entry name" value="HTH_17"/>
    <property type="match status" value="1"/>
</dbReference>
<dbReference type="InterPro" id="IPR010093">
    <property type="entry name" value="SinI_DNA-bd"/>
</dbReference>
<evidence type="ECO:0000313" key="2">
    <source>
        <dbReference type="EMBL" id="AKE38097.1"/>
    </source>
</evidence>
<gene>
    <name evidence="2" type="ORF">UL81_00520</name>
</gene>
<dbReference type="GO" id="GO:0003677">
    <property type="term" value="F:DNA binding"/>
    <property type="evidence" value="ECO:0007669"/>
    <property type="project" value="UniProtKB-KW"/>
</dbReference>
<dbReference type="OrthoDB" id="26212at2"/>
<evidence type="ECO:0000259" key="1">
    <source>
        <dbReference type="Pfam" id="PF12728"/>
    </source>
</evidence>
<dbReference type="KEGG" id="ccj:UL81_00520"/>
<dbReference type="AlphaFoldDB" id="A0A0F6QU93"/>
<keyword evidence="3" id="KW-1185">Reference proteome</keyword>
<protein>
    <submittedName>
        <fullName evidence="2">DNA-binding protein, excisionase family</fullName>
    </submittedName>
</protein>
<dbReference type="PATRIC" id="fig|161896.4.peg.104"/>
<dbReference type="RefSeq" id="WP_035106036.1">
    <property type="nucleotide sequence ID" value="NZ_CP011311.1"/>
</dbReference>
<accession>A0A0F6QU93</accession>